<organism evidence="2">
    <name type="scientific">uncultured Pyrinomonadaceae bacterium</name>
    <dbReference type="NCBI Taxonomy" id="2283094"/>
    <lineage>
        <taxon>Bacteria</taxon>
        <taxon>Pseudomonadati</taxon>
        <taxon>Acidobacteriota</taxon>
        <taxon>Blastocatellia</taxon>
        <taxon>Blastocatellales</taxon>
        <taxon>Pyrinomonadaceae</taxon>
        <taxon>environmental samples</taxon>
    </lineage>
</organism>
<feature type="transmembrane region" description="Helical" evidence="1">
    <location>
        <begin position="103"/>
        <end position="125"/>
    </location>
</feature>
<gene>
    <name evidence="2" type="ORF">AVDCRST_MAG74-150</name>
</gene>
<name>A0A6J4N292_9BACT</name>
<feature type="transmembrane region" description="Helical" evidence="1">
    <location>
        <begin position="79"/>
        <end position="97"/>
    </location>
</feature>
<feature type="transmembrane region" description="Helical" evidence="1">
    <location>
        <begin position="12"/>
        <end position="32"/>
    </location>
</feature>
<feature type="transmembrane region" description="Helical" evidence="1">
    <location>
        <begin position="44"/>
        <end position="67"/>
    </location>
</feature>
<feature type="transmembrane region" description="Helical" evidence="1">
    <location>
        <begin position="146"/>
        <end position="163"/>
    </location>
</feature>
<accession>A0A6J4N292</accession>
<keyword evidence="1" id="KW-0812">Transmembrane</keyword>
<sequence>MMKNPLSVEAAYAFFGLLLGTFPPLAMFVRFFAEKGIFRGEDFWIVGVLAVINLITAMVGFFSGRVIGRIVFELEKSSWSYMLSALPFIGILWGILAGGAGGVIIFVIGAFFGAALGAAVGSVALPAFTVFHRLLKRGDELDRKHFLPIAFGITFIISAFILGL</sequence>
<keyword evidence="1" id="KW-1133">Transmembrane helix</keyword>
<keyword evidence="1" id="KW-0472">Membrane</keyword>
<protein>
    <submittedName>
        <fullName evidence="2">Uncharacterized protein</fullName>
    </submittedName>
</protein>
<evidence type="ECO:0000256" key="1">
    <source>
        <dbReference type="SAM" id="Phobius"/>
    </source>
</evidence>
<dbReference type="EMBL" id="CADCUR010000002">
    <property type="protein sequence ID" value="CAA9376049.1"/>
    <property type="molecule type" value="Genomic_DNA"/>
</dbReference>
<reference evidence="2" key="1">
    <citation type="submission" date="2020-02" db="EMBL/GenBank/DDBJ databases">
        <authorList>
            <person name="Meier V. D."/>
        </authorList>
    </citation>
    <scope>NUCLEOTIDE SEQUENCE</scope>
    <source>
        <strain evidence="2">AVDCRST_MAG74</strain>
    </source>
</reference>
<proteinExistence type="predicted"/>
<evidence type="ECO:0000313" key="2">
    <source>
        <dbReference type="EMBL" id="CAA9376049.1"/>
    </source>
</evidence>
<dbReference type="AlphaFoldDB" id="A0A6J4N292"/>